<dbReference type="EMBL" id="CM017327">
    <property type="protein sequence ID" value="KAE8099390.1"/>
    <property type="molecule type" value="Genomic_DNA"/>
</dbReference>
<proteinExistence type="predicted"/>
<evidence type="ECO:0000313" key="2">
    <source>
        <dbReference type="Proteomes" id="UP000327013"/>
    </source>
</evidence>
<gene>
    <name evidence="1" type="ORF">FH972_017375</name>
</gene>
<keyword evidence="2" id="KW-1185">Reference proteome</keyword>
<accession>A0A5N6RMN7</accession>
<reference evidence="1 2" key="1">
    <citation type="submission" date="2019-06" db="EMBL/GenBank/DDBJ databases">
        <title>A chromosomal-level reference genome of Carpinus fangiana (Coryloideae, Betulaceae).</title>
        <authorList>
            <person name="Yang X."/>
            <person name="Wang Z."/>
            <person name="Zhang L."/>
            <person name="Hao G."/>
            <person name="Liu J."/>
            <person name="Yang Y."/>
        </authorList>
    </citation>
    <scope>NUCLEOTIDE SEQUENCE [LARGE SCALE GENOMIC DNA]</scope>
    <source>
        <strain evidence="1">Cfa_2016G</strain>
        <tissue evidence="1">Leaf</tissue>
    </source>
</reference>
<dbReference type="Proteomes" id="UP000327013">
    <property type="component" value="Chromosome 7"/>
</dbReference>
<sequence length="108" mass="12172">MPFKGLAPSTRLLLRQITNSRRVAIFMKNMKEKEEGEVLLVISIYQGTGETENLLQLLQLSHLSQLHLQLTPLIVESDKPPDIMLHSSSLTIPLILAIHINPDDVHQT</sequence>
<protein>
    <submittedName>
        <fullName evidence="1">Uncharacterized protein</fullName>
    </submittedName>
</protein>
<dbReference type="AlphaFoldDB" id="A0A5N6RMN7"/>
<evidence type="ECO:0000313" key="1">
    <source>
        <dbReference type="EMBL" id="KAE8099390.1"/>
    </source>
</evidence>
<name>A0A5N6RMN7_9ROSI</name>
<organism evidence="1 2">
    <name type="scientific">Carpinus fangiana</name>
    <dbReference type="NCBI Taxonomy" id="176857"/>
    <lineage>
        <taxon>Eukaryota</taxon>
        <taxon>Viridiplantae</taxon>
        <taxon>Streptophyta</taxon>
        <taxon>Embryophyta</taxon>
        <taxon>Tracheophyta</taxon>
        <taxon>Spermatophyta</taxon>
        <taxon>Magnoliopsida</taxon>
        <taxon>eudicotyledons</taxon>
        <taxon>Gunneridae</taxon>
        <taxon>Pentapetalae</taxon>
        <taxon>rosids</taxon>
        <taxon>fabids</taxon>
        <taxon>Fagales</taxon>
        <taxon>Betulaceae</taxon>
        <taxon>Carpinus</taxon>
    </lineage>
</organism>